<dbReference type="PIRSF" id="PIRSF037094">
    <property type="entry name" value="AP1_complex_gamma"/>
    <property type="match status" value="1"/>
</dbReference>
<evidence type="ECO:0000256" key="10">
    <source>
        <dbReference type="PIRNR" id="PIRNR037094"/>
    </source>
</evidence>
<sequence length="835" mass="91269">MPYYNLKALIKAIRACKTVADERALIQQESAAIRASFREEDTYARYNNIAKLLYIHMLGNPAHFGQIECLKLVASPRFADKRLGYLGIMLLLDENQEVLTLVTNSLKNDMNHTNMYAVGLALCTFANIASEEMSRDLANEIEKLLGSSNTYIRKKASLCALRVIKKVPELTDHFTSKCKHLLTDRNHGVLLTATTLVTEMCQIDPSCLQEFREAVPLLVRYLKALVTTGYSAEHDVSGIADPFLQVKILRLLRILGKGDQHASETMNDILAQVATNTDGTKNVGNSILYETVLTVLEIEADSGLRVMAINILGKFLSNRDNNIRYVALNTLNKVVSMDTNAVQRHRNTILDCLRDGDISIRRRALELSYALINEQNVRLMVRELLAFLEVADDEFKLGMTTQICLAAERFAPNKRWHIDTVLRVLKLAGNFVREEILSAFIRLVAHTPELQAYTASRLYTALKADISQESLTLAATWVIGEYCEVLLESGIVEEEQTKPVTDAELVDLLVSVLDSAYANFLIKQFVLAAITKMSARPISPVQQDRIGMLLTSYTTHPDLELQQRGVEFASLFNLGELRSGVLERMPPPELKATVLGVVSENKPVGSTQAGKEGDLLGDDISSSAAPATNGTVPVRTNEDLLAEIFGSAPSASQLASPVSAPGQKKTSTIDDILGLFDSTPASTTSSPAPVPPQIPSASSLPQTRSPPPAHAQPTASRLQSYTAYEKNGLKITLTPQTSAVRPGVVNILARFQATAGQSVDSLVFQAAVPKSQQLQMLPMSNPNVNPGSVETQQMRVIAPPGSNIRLRLRISYSSGEAVQDQVDFAGFPPGLTGGS</sequence>
<evidence type="ECO:0000256" key="9">
    <source>
        <dbReference type="ARBA" id="ARBA00062546"/>
    </source>
</evidence>
<dbReference type="Proteomes" id="UP000076761">
    <property type="component" value="Unassembled WGS sequence"/>
</dbReference>
<keyword evidence="5 10" id="KW-0653">Protein transport</keyword>
<dbReference type="Pfam" id="PF02883">
    <property type="entry name" value="Alpha_adaptinC2"/>
    <property type="match status" value="1"/>
</dbReference>
<proteinExistence type="inferred from homology"/>
<dbReference type="PANTHER" id="PTHR22780">
    <property type="entry name" value="ADAPTIN, ALPHA/GAMMA/EPSILON"/>
    <property type="match status" value="1"/>
</dbReference>
<organism evidence="13 14">
    <name type="scientific">Neolentinus lepideus HHB14362 ss-1</name>
    <dbReference type="NCBI Taxonomy" id="1314782"/>
    <lineage>
        <taxon>Eukaryota</taxon>
        <taxon>Fungi</taxon>
        <taxon>Dikarya</taxon>
        <taxon>Basidiomycota</taxon>
        <taxon>Agaricomycotina</taxon>
        <taxon>Agaricomycetes</taxon>
        <taxon>Gloeophyllales</taxon>
        <taxon>Gloeophyllaceae</taxon>
        <taxon>Neolentinus</taxon>
    </lineage>
</organism>
<evidence type="ECO:0000256" key="5">
    <source>
        <dbReference type="ARBA" id="ARBA00022927"/>
    </source>
</evidence>
<dbReference type="InterPro" id="IPR008153">
    <property type="entry name" value="GAE_dom"/>
</dbReference>
<comment type="subcellular location">
    <subcellularLocation>
        <location evidence="1">Cytoplasmic vesicle membrane</location>
    </subcellularLocation>
    <subcellularLocation>
        <location evidence="2">Golgi apparatus</location>
    </subcellularLocation>
</comment>
<dbReference type="InterPro" id="IPR011989">
    <property type="entry name" value="ARM-like"/>
</dbReference>
<dbReference type="AlphaFoldDB" id="A0A165UAQ4"/>
<dbReference type="Gene3D" id="1.25.10.10">
    <property type="entry name" value="Leucine-rich Repeat Variant"/>
    <property type="match status" value="1"/>
</dbReference>
<dbReference type="PROSITE" id="PS50180">
    <property type="entry name" value="GAE"/>
    <property type="match status" value="1"/>
</dbReference>
<feature type="compositionally biased region" description="Polar residues" evidence="11">
    <location>
        <begin position="620"/>
        <end position="631"/>
    </location>
</feature>
<evidence type="ECO:0000256" key="4">
    <source>
        <dbReference type="ARBA" id="ARBA00022448"/>
    </source>
</evidence>
<protein>
    <recommendedName>
        <fullName evidence="10">AP-1 complex subunit gamma</fullName>
    </recommendedName>
</protein>
<keyword evidence="6 10" id="KW-0333">Golgi apparatus</keyword>
<dbReference type="InterPro" id="IPR050840">
    <property type="entry name" value="Adaptor_Complx_Large_Subunit"/>
</dbReference>
<dbReference type="FunCoup" id="A0A165UAQ4">
    <property type="interactions" value="217"/>
</dbReference>
<dbReference type="InterPro" id="IPR008152">
    <property type="entry name" value="Clathrin_a/b/g-adaptin_app_Ig"/>
</dbReference>
<dbReference type="SUPFAM" id="SSF49348">
    <property type="entry name" value="Clathrin adaptor appendage domain"/>
    <property type="match status" value="1"/>
</dbReference>
<dbReference type="SMART" id="SM00809">
    <property type="entry name" value="Alpha_adaptinC2"/>
    <property type="match status" value="1"/>
</dbReference>
<dbReference type="GO" id="GO:0006886">
    <property type="term" value="P:intracellular protein transport"/>
    <property type="evidence" value="ECO:0007669"/>
    <property type="project" value="UniProtKB-UniRule"/>
</dbReference>
<dbReference type="GO" id="GO:0030121">
    <property type="term" value="C:AP-1 adaptor complex"/>
    <property type="evidence" value="ECO:0007669"/>
    <property type="project" value="InterPro"/>
</dbReference>
<evidence type="ECO:0000256" key="1">
    <source>
        <dbReference type="ARBA" id="ARBA00004156"/>
    </source>
</evidence>
<dbReference type="InterPro" id="IPR002553">
    <property type="entry name" value="Clathrin/coatomer_adapt-like_N"/>
</dbReference>
<dbReference type="OrthoDB" id="28053at2759"/>
<accession>A0A165UAQ4</accession>
<feature type="region of interest" description="Disordered" evidence="11">
    <location>
        <begin position="675"/>
        <end position="716"/>
    </location>
</feature>
<feature type="compositionally biased region" description="Low complexity" evidence="11">
    <location>
        <begin position="678"/>
        <end position="687"/>
    </location>
</feature>
<dbReference type="InterPro" id="IPR017107">
    <property type="entry name" value="AP1_complex_gsu"/>
</dbReference>
<evidence type="ECO:0000256" key="2">
    <source>
        <dbReference type="ARBA" id="ARBA00004555"/>
    </source>
</evidence>
<dbReference type="InParanoid" id="A0A165UAQ4"/>
<evidence type="ECO:0000256" key="11">
    <source>
        <dbReference type="SAM" id="MobiDB-lite"/>
    </source>
</evidence>
<evidence type="ECO:0000313" key="14">
    <source>
        <dbReference type="Proteomes" id="UP000076761"/>
    </source>
</evidence>
<dbReference type="FunFam" id="1.25.10.10:FF:000030">
    <property type="entry name" value="AP-1 complex subunit gamma"/>
    <property type="match status" value="1"/>
</dbReference>
<name>A0A165UAQ4_9AGAM</name>
<evidence type="ECO:0000256" key="7">
    <source>
        <dbReference type="ARBA" id="ARBA00023136"/>
    </source>
</evidence>
<reference evidence="13 14" key="1">
    <citation type="journal article" date="2016" name="Mol. Biol. Evol.">
        <title>Comparative Genomics of Early-Diverging Mushroom-Forming Fungi Provides Insights into the Origins of Lignocellulose Decay Capabilities.</title>
        <authorList>
            <person name="Nagy L.G."/>
            <person name="Riley R."/>
            <person name="Tritt A."/>
            <person name="Adam C."/>
            <person name="Daum C."/>
            <person name="Floudas D."/>
            <person name="Sun H."/>
            <person name="Yadav J.S."/>
            <person name="Pangilinan J."/>
            <person name="Larsson K.H."/>
            <person name="Matsuura K."/>
            <person name="Barry K."/>
            <person name="Labutti K."/>
            <person name="Kuo R."/>
            <person name="Ohm R.A."/>
            <person name="Bhattacharya S.S."/>
            <person name="Shirouzu T."/>
            <person name="Yoshinaga Y."/>
            <person name="Martin F.M."/>
            <person name="Grigoriev I.V."/>
            <person name="Hibbett D.S."/>
        </authorList>
    </citation>
    <scope>NUCLEOTIDE SEQUENCE [LARGE SCALE GENOMIC DNA]</scope>
    <source>
        <strain evidence="13 14">HHB14362 ss-1</strain>
    </source>
</reference>
<dbReference type="Gene3D" id="2.60.40.1230">
    <property type="match status" value="1"/>
</dbReference>
<dbReference type="STRING" id="1314782.A0A165UAQ4"/>
<feature type="domain" description="GAE" evidence="12">
    <location>
        <begin position="716"/>
        <end position="828"/>
    </location>
</feature>
<comment type="subunit">
    <text evidence="9">Adaptor protein complex 1 (AP-1) is a heterotetramer composed of two large adaptins (gamma-type subunit APL4 and beta-type subunit APL2), a medium adaptin (mu-type subunit APM1) and a small adaptin (sigma-type subunit APS1). AP-1 interacts with clathrin.</text>
</comment>
<keyword evidence="8 10" id="KW-0968">Cytoplasmic vesicle</keyword>
<evidence type="ECO:0000256" key="8">
    <source>
        <dbReference type="ARBA" id="ARBA00023329"/>
    </source>
</evidence>
<evidence type="ECO:0000256" key="6">
    <source>
        <dbReference type="ARBA" id="ARBA00023034"/>
    </source>
</evidence>
<evidence type="ECO:0000313" key="13">
    <source>
        <dbReference type="EMBL" id="KZT27883.1"/>
    </source>
</evidence>
<dbReference type="GO" id="GO:0005829">
    <property type="term" value="C:cytosol"/>
    <property type="evidence" value="ECO:0007669"/>
    <property type="project" value="GOC"/>
</dbReference>
<dbReference type="EMBL" id="KV425560">
    <property type="protein sequence ID" value="KZT27883.1"/>
    <property type="molecule type" value="Genomic_DNA"/>
</dbReference>
<feature type="region of interest" description="Disordered" evidence="11">
    <location>
        <begin position="603"/>
        <end position="633"/>
    </location>
</feature>
<dbReference type="GO" id="GO:0016192">
    <property type="term" value="P:vesicle-mediated transport"/>
    <property type="evidence" value="ECO:0007669"/>
    <property type="project" value="InterPro"/>
</dbReference>
<dbReference type="SUPFAM" id="SSF48371">
    <property type="entry name" value="ARM repeat"/>
    <property type="match status" value="1"/>
</dbReference>
<dbReference type="InterPro" id="IPR013041">
    <property type="entry name" value="Clathrin_app_Ig-like_sf"/>
</dbReference>
<evidence type="ECO:0000259" key="12">
    <source>
        <dbReference type="PROSITE" id="PS50180"/>
    </source>
</evidence>
<keyword evidence="14" id="KW-1185">Reference proteome</keyword>
<dbReference type="GO" id="GO:0016482">
    <property type="term" value="P:cytosolic transport"/>
    <property type="evidence" value="ECO:0007669"/>
    <property type="project" value="UniProtKB-ARBA"/>
</dbReference>
<keyword evidence="7 10" id="KW-0472">Membrane</keyword>
<dbReference type="Pfam" id="PF01602">
    <property type="entry name" value="Adaptin_N"/>
    <property type="match status" value="1"/>
</dbReference>
<comment type="similarity">
    <text evidence="3 10">Belongs to the adaptor complexes large subunit family.</text>
</comment>
<evidence type="ECO:0000256" key="3">
    <source>
        <dbReference type="ARBA" id="ARBA00006613"/>
    </source>
</evidence>
<dbReference type="InterPro" id="IPR016024">
    <property type="entry name" value="ARM-type_fold"/>
</dbReference>
<gene>
    <name evidence="13" type="ORF">NEOLEDRAFT_1130374</name>
</gene>
<keyword evidence="4 10" id="KW-0813">Transport</keyword>